<evidence type="ECO:0000256" key="1">
    <source>
        <dbReference type="SAM" id="Phobius"/>
    </source>
</evidence>
<keyword evidence="1" id="KW-0812">Transmembrane</keyword>
<proteinExistence type="predicted"/>
<dbReference type="AlphaFoldDB" id="A0A3E0UJ82"/>
<dbReference type="Proteomes" id="UP000256999">
    <property type="component" value="Unassembled WGS sequence"/>
</dbReference>
<feature type="transmembrane region" description="Helical" evidence="1">
    <location>
        <begin position="40"/>
        <end position="64"/>
    </location>
</feature>
<protein>
    <submittedName>
        <fullName evidence="2">Type II secretion system protein</fullName>
    </submittedName>
</protein>
<accession>A0A3E0UJ82</accession>
<dbReference type="RefSeq" id="WP_116001437.1">
    <property type="nucleotide sequence ID" value="NZ_QUOV01000001.1"/>
</dbReference>
<evidence type="ECO:0000313" key="3">
    <source>
        <dbReference type="Proteomes" id="UP000256999"/>
    </source>
</evidence>
<dbReference type="EMBL" id="QUOV01000001">
    <property type="protein sequence ID" value="REL36677.1"/>
    <property type="molecule type" value="Genomic_DNA"/>
</dbReference>
<dbReference type="OrthoDB" id="5593857at2"/>
<evidence type="ECO:0000313" key="2">
    <source>
        <dbReference type="EMBL" id="REL36677.1"/>
    </source>
</evidence>
<organism evidence="2 3">
    <name type="scientific">Thalassotalea euphylliae</name>
    <dbReference type="NCBI Taxonomy" id="1655234"/>
    <lineage>
        <taxon>Bacteria</taxon>
        <taxon>Pseudomonadati</taxon>
        <taxon>Pseudomonadota</taxon>
        <taxon>Gammaproteobacteria</taxon>
        <taxon>Alteromonadales</taxon>
        <taxon>Colwelliaceae</taxon>
        <taxon>Thalassotalea</taxon>
    </lineage>
</organism>
<reference evidence="2 3" key="1">
    <citation type="submission" date="2018-08" db="EMBL/GenBank/DDBJ databases">
        <title>Thalassotalea euphylliae genome.</title>
        <authorList>
            <person name="Summers S."/>
            <person name="Rice S.A."/>
            <person name="Freckelton M.L."/>
            <person name="Nedved B.T."/>
            <person name="Hadfield M.G."/>
        </authorList>
    </citation>
    <scope>NUCLEOTIDE SEQUENCE [LARGE SCALE GENOMIC DNA]</scope>
    <source>
        <strain evidence="2 3">H2</strain>
    </source>
</reference>
<comment type="caution">
    <text evidence="2">The sequence shown here is derived from an EMBL/GenBank/DDBJ whole genome shotgun (WGS) entry which is preliminary data.</text>
</comment>
<dbReference type="PROSITE" id="PS00409">
    <property type="entry name" value="PROKAR_NTER_METHYL"/>
    <property type="match status" value="1"/>
</dbReference>
<name>A0A3E0UJ82_9GAMM</name>
<dbReference type="InterPro" id="IPR012902">
    <property type="entry name" value="N_methyl_site"/>
</dbReference>
<gene>
    <name evidence="2" type="ORF">DXX92_15910</name>
</gene>
<dbReference type="Pfam" id="PF07963">
    <property type="entry name" value="N_methyl"/>
    <property type="match status" value="1"/>
</dbReference>
<dbReference type="NCBIfam" id="TIGR02532">
    <property type="entry name" value="IV_pilin_GFxxxE"/>
    <property type="match status" value="1"/>
</dbReference>
<sequence length="222" mass="24410">MPSRRIHLSSTCLSSEQAGLQDNHKFNQLGKLQLKKTKGFTLIELIIGIVVLSISFSVITSLVIPTTVQSANQLHQIRAAELGQTVMNEILARSFDENSDHVGGIVRCSSSTCSSAGALGPDGVIPNQETRENYNDVDDFQCYDTSNPEQSFDLTCANLVNWGKAPYTSDIYRNFRVAINVFYDGNYDGINDNGYAVAKRIGVEVRAPDGEIIAFSTYKVNF</sequence>
<keyword evidence="1" id="KW-1133">Transmembrane helix</keyword>
<keyword evidence="1" id="KW-0472">Membrane</keyword>